<evidence type="ECO:0000313" key="4">
    <source>
        <dbReference type="EMBL" id="OWR52730.1"/>
    </source>
</evidence>
<dbReference type="InParanoid" id="A0A212FG75"/>
<feature type="transmembrane region" description="Helical" evidence="2">
    <location>
        <begin position="6"/>
        <end position="25"/>
    </location>
</feature>
<dbReference type="Gene3D" id="3.30.1490.20">
    <property type="entry name" value="ATP-grasp fold, A domain"/>
    <property type="match status" value="1"/>
</dbReference>
<evidence type="ECO:0000256" key="1">
    <source>
        <dbReference type="ARBA" id="ARBA00007837"/>
    </source>
</evidence>
<evidence type="ECO:0000256" key="2">
    <source>
        <dbReference type="SAM" id="Phobius"/>
    </source>
</evidence>
<dbReference type="PANTHER" id="PTHR43615:SF1">
    <property type="entry name" value="PPDK_N DOMAIN-CONTAINING PROTEIN"/>
    <property type="match status" value="1"/>
</dbReference>
<dbReference type="SUPFAM" id="SSF56059">
    <property type="entry name" value="Glutathione synthetase ATP-binding domain-like"/>
    <property type="match status" value="1"/>
</dbReference>
<dbReference type="GO" id="GO:0016301">
    <property type="term" value="F:kinase activity"/>
    <property type="evidence" value="ECO:0007669"/>
    <property type="project" value="InterPro"/>
</dbReference>
<dbReference type="InterPro" id="IPR002192">
    <property type="entry name" value="PPDK_AMP/ATP-bd"/>
</dbReference>
<dbReference type="PANTHER" id="PTHR43615">
    <property type="entry name" value="PHOSPHOENOLPYRUVATE SYNTHASE-RELATED"/>
    <property type="match status" value="1"/>
</dbReference>
<protein>
    <submittedName>
        <fullName evidence="4">Phosphoenolpyruvate synthase</fullName>
    </submittedName>
</protein>
<dbReference type="InterPro" id="IPR051549">
    <property type="entry name" value="PEP_Utilizing_Enz"/>
</dbReference>
<organism evidence="4 5">
    <name type="scientific">Danaus plexippus plexippus</name>
    <dbReference type="NCBI Taxonomy" id="278856"/>
    <lineage>
        <taxon>Eukaryota</taxon>
        <taxon>Metazoa</taxon>
        <taxon>Ecdysozoa</taxon>
        <taxon>Arthropoda</taxon>
        <taxon>Hexapoda</taxon>
        <taxon>Insecta</taxon>
        <taxon>Pterygota</taxon>
        <taxon>Neoptera</taxon>
        <taxon>Endopterygota</taxon>
        <taxon>Lepidoptera</taxon>
        <taxon>Glossata</taxon>
        <taxon>Ditrysia</taxon>
        <taxon>Papilionoidea</taxon>
        <taxon>Nymphalidae</taxon>
        <taxon>Danainae</taxon>
        <taxon>Danaini</taxon>
        <taxon>Danaina</taxon>
        <taxon>Danaus</taxon>
        <taxon>Danaus</taxon>
    </lineage>
</organism>
<evidence type="ECO:0000259" key="3">
    <source>
        <dbReference type="Pfam" id="PF01326"/>
    </source>
</evidence>
<dbReference type="EMBL" id="AGBW02008706">
    <property type="protein sequence ID" value="OWR52730.1"/>
    <property type="molecule type" value="Genomic_DNA"/>
</dbReference>
<sequence>MDVVLQVGIFVVAVIVYLIFVKKYVKNKGLYSQEGWNYPFKVLLAWFAIKRWKSSLNSLPLSELPHVGQNHGCDGISLKASAPDGSTVFVGIRKICSKEKVAEVSVIVKLSDGTTFKLPQHSETAVSEWVNTAGCWNAGGLKIQELEPQKSLRILFNGVLIRAEDNKSYHVKMNLLWASATSVQRYPEDWNDCLAAKCLALEPLMNEQWPNMLNKCGQGSGSWLQFGAIQGRFQSFDVNGEIHTNEYLRVRGARERMWSLGSKDLRRIVTINVCTRDGTAVQIRGLSYHKNFTQCLYGSVRLPNFLMTSVKSCDLVLSEFCETADEIPKTFTIHVTTSNGRTLKLILRIKDGGTLYTGVPHEQSIIYRTLEVDINGEHGTGILELGYECLDGIIPSNIKPSPALRWLSEDEAGPVGNCVSLECSSAACIHFTGGKAASLALLSSVQKEQGYKVPPGFCITTKALYKHLEVNTSIKDAIFEIEACNKDYDENIFKEKCSKAIELFLTTEVVEDVRKDILSFVRDLRSKYESEELFTPLRFAVRSSGVGEDSEALSAAGQNETVLGCVTDDDVMRGVKKCWASMFAYTSVYYRRQNGQQCFSLGGVVVQALVKSRAAGVLFTSHPPYGDVTRILLTANYGLGESVVSGSVEPDSIVIRRDLDDTLSIQKIDLGSKIQRVVTNSNGVSFENVPESDRKKSCLSEDEILKLAKIAVAQERLWGAGRDIEWAIFGDDIFLLQARPY</sequence>
<dbReference type="Proteomes" id="UP000007151">
    <property type="component" value="Unassembled WGS sequence"/>
</dbReference>
<dbReference type="AlphaFoldDB" id="A0A212FG75"/>
<dbReference type="InterPro" id="IPR013815">
    <property type="entry name" value="ATP_grasp_subdomain_1"/>
</dbReference>
<reference evidence="4 5" key="1">
    <citation type="journal article" date="2011" name="Cell">
        <title>The monarch butterfly genome yields insights into long-distance migration.</title>
        <authorList>
            <person name="Zhan S."/>
            <person name="Merlin C."/>
            <person name="Boore J.L."/>
            <person name="Reppert S.M."/>
        </authorList>
    </citation>
    <scope>NUCLEOTIDE SEQUENCE [LARGE SCALE GENOMIC DNA]</scope>
    <source>
        <strain evidence="4">F-2</strain>
    </source>
</reference>
<keyword evidence="2" id="KW-1133">Transmembrane helix</keyword>
<dbReference type="Pfam" id="PF01326">
    <property type="entry name" value="PPDK_N"/>
    <property type="match status" value="1"/>
</dbReference>
<name>A0A212FG75_DANPL</name>
<accession>A0A212FG75</accession>
<evidence type="ECO:0000313" key="5">
    <source>
        <dbReference type="Proteomes" id="UP000007151"/>
    </source>
</evidence>
<keyword evidence="5" id="KW-1185">Reference proteome</keyword>
<dbReference type="GO" id="GO:0005524">
    <property type="term" value="F:ATP binding"/>
    <property type="evidence" value="ECO:0007669"/>
    <property type="project" value="InterPro"/>
</dbReference>
<comment type="caution">
    <text evidence="4">The sequence shown here is derived from an EMBL/GenBank/DDBJ whole genome shotgun (WGS) entry which is preliminary data.</text>
</comment>
<keyword evidence="2" id="KW-0812">Transmembrane</keyword>
<proteinExistence type="inferred from homology"/>
<feature type="domain" description="Pyruvate phosphate dikinase AMP/ATP-binding" evidence="3">
    <location>
        <begin position="432"/>
        <end position="740"/>
    </location>
</feature>
<gene>
    <name evidence="4" type="ORF">KGM_201495</name>
</gene>
<dbReference type="KEGG" id="dpl:KGM_201495"/>
<keyword evidence="2" id="KW-0472">Membrane</keyword>
<comment type="similarity">
    <text evidence="1">Belongs to the PEP-utilizing enzyme family.</text>
</comment>
<dbReference type="Gene3D" id="3.30.470.20">
    <property type="entry name" value="ATP-grasp fold, B domain"/>
    <property type="match status" value="1"/>
</dbReference>